<protein>
    <submittedName>
        <fullName evidence="1">Uncharacterized protein</fullName>
    </submittedName>
</protein>
<dbReference type="Pfam" id="PF24787">
    <property type="entry name" value="TEX47"/>
    <property type="match status" value="1"/>
</dbReference>
<dbReference type="InterPro" id="IPR036046">
    <property type="entry name" value="Acylphosphatase-like_dom_sf"/>
</dbReference>
<dbReference type="InterPro" id="IPR006461">
    <property type="entry name" value="PLAC_motif_containing"/>
</dbReference>
<organism evidence="1 2">
    <name type="scientific">Planoprotostelium fungivorum</name>
    <dbReference type="NCBI Taxonomy" id="1890364"/>
    <lineage>
        <taxon>Eukaryota</taxon>
        <taxon>Amoebozoa</taxon>
        <taxon>Evosea</taxon>
        <taxon>Variosea</taxon>
        <taxon>Cavosteliida</taxon>
        <taxon>Cavosteliaceae</taxon>
        <taxon>Planoprotostelium</taxon>
    </lineage>
</organism>
<dbReference type="InterPro" id="IPR055308">
    <property type="entry name" value="TEX47-like"/>
</dbReference>
<keyword evidence="2" id="KW-1185">Reference proteome</keyword>
<accession>A0A2P6N0D1</accession>
<dbReference type="Pfam" id="PF04749">
    <property type="entry name" value="PLAC8"/>
    <property type="match status" value="1"/>
</dbReference>
<dbReference type="EMBL" id="MDYQ01000267">
    <property type="protein sequence ID" value="PRP77394.1"/>
    <property type="molecule type" value="Genomic_DNA"/>
</dbReference>
<evidence type="ECO:0000313" key="1">
    <source>
        <dbReference type="EMBL" id="PRP77394.1"/>
    </source>
</evidence>
<evidence type="ECO:0000313" key="2">
    <source>
        <dbReference type="Proteomes" id="UP000241769"/>
    </source>
</evidence>
<proteinExistence type="predicted"/>
<dbReference type="Proteomes" id="UP000241769">
    <property type="component" value="Unassembled WGS sequence"/>
</dbReference>
<reference evidence="1 2" key="1">
    <citation type="journal article" date="2018" name="Genome Biol. Evol.">
        <title>Multiple Roots of Fruiting Body Formation in Amoebozoa.</title>
        <authorList>
            <person name="Hillmann F."/>
            <person name="Forbes G."/>
            <person name="Novohradska S."/>
            <person name="Ferling I."/>
            <person name="Riege K."/>
            <person name="Groth M."/>
            <person name="Westermann M."/>
            <person name="Marz M."/>
            <person name="Spaller T."/>
            <person name="Winckler T."/>
            <person name="Schaap P."/>
            <person name="Glockner G."/>
        </authorList>
    </citation>
    <scope>NUCLEOTIDE SEQUENCE [LARGE SCALE GENOMIC DNA]</scope>
    <source>
        <strain evidence="1 2">Jena</strain>
    </source>
</reference>
<dbReference type="NCBIfam" id="TIGR01571">
    <property type="entry name" value="A_thal_Cys_rich"/>
    <property type="match status" value="1"/>
</dbReference>
<gene>
    <name evidence="1" type="ORF">PROFUN_14400</name>
</gene>
<dbReference type="AlphaFoldDB" id="A0A2P6N0D1"/>
<name>A0A2P6N0D1_9EUKA</name>
<dbReference type="OrthoDB" id="1045822at2759"/>
<dbReference type="PANTHER" id="PTHR34035">
    <property type="entry name" value="TESTIS-EXPRESSED PROTEIN 47"/>
    <property type="match status" value="1"/>
</dbReference>
<comment type="caution">
    <text evidence="1">The sequence shown here is derived from an EMBL/GenBank/DDBJ whole genome shotgun (WGS) entry which is preliminary data.</text>
</comment>
<dbReference type="InParanoid" id="A0A2P6N0D1"/>
<sequence>MEETNRSLLDVFHEAIQKQNKTEYIDRVVYVGSICDANVSNRKDIGTSLERFFNRYHNDSGIPESAITQNSITGILLILQHTCIHLLEGPPKMIRAHLRDLAQTPPSKKFIDGTKILMFSEDISRNFPCWRSRVLNISKTTSVPEQEETETAITETYLNLLQLGAILPYPDTNKLEETLDSLRTKHRELIPSNERIQNFLDADDVFGLEEWLEFYDRPMELALERDLVWPSVLLSSLPRNPLSLNENECTEAYIVSCSQNYAEGPAVPAPVQNSSGRGTVPVCLCCIVDRDKANTMGGDWDVGACDCCGDMKVCCVTCYCLPCQLAYNNAAVQGTECSFVDFLLACYCTPCCGTAVRGKIRDKYGIDGSVVGDFCCHFCFGCCATIQQTRQLDKRGAKPAGMFMDS</sequence>
<dbReference type="PANTHER" id="PTHR34035:SF1">
    <property type="entry name" value="TESTIS-EXPRESSED PROTEIN 47"/>
    <property type="match status" value="1"/>
</dbReference>
<dbReference type="SUPFAM" id="SSF54975">
    <property type="entry name" value="Acylphosphatase/BLUF domain-like"/>
    <property type="match status" value="1"/>
</dbReference>